<keyword evidence="1 3" id="KW-0056">Arginine metabolism</keyword>
<evidence type="ECO:0000313" key="5">
    <source>
        <dbReference type="Proteomes" id="UP000002171"/>
    </source>
</evidence>
<dbReference type="PANTHER" id="PTHR30420:SF2">
    <property type="entry name" value="N-SUCCINYLARGININE DIHYDROLASE"/>
    <property type="match status" value="1"/>
</dbReference>
<feature type="binding site" evidence="3">
    <location>
        <position position="361"/>
    </location>
    <ligand>
        <name>substrate</name>
    </ligand>
</feature>
<dbReference type="GO" id="GO:0019545">
    <property type="term" value="P:L-arginine catabolic process to succinate"/>
    <property type="evidence" value="ECO:0007669"/>
    <property type="project" value="UniProtKB-UniRule"/>
</dbReference>
<dbReference type="Pfam" id="PF04996">
    <property type="entry name" value="AstB"/>
    <property type="match status" value="1"/>
</dbReference>
<dbReference type="EMBL" id="AAOW01000001">
    <property type="protein sequence ID" value="EAR62782.1"/>
    <property type="molecule type" value="Genomic_DNA"/>
</dbReference>
<keyword evidence="2 3" id="KW-0378">Hydrolase</keyword>
<comment type="subunit">
    <text evidence="3">Homodimer.</text>
</comment>
<dbReference type="GO" id="GO:0009015">
    <property type="term" value="F:N-succinylarginine dihydrolase activity"/>
    <property type="evidence" value="ECO:0007669"/>
    <property type="project" value="UniProtKB-UniRule"/>
</dbReference>
<comment type="catalytic activity">
    <reaction evidence="3">
        <text>N(2)-succinyl-L-arginine + 2 H2O + 2 H(+) = N(2)-succinyl-L-ornithine + 2 NH4(+) + CO2</text>
        <dbReference type="Rhea" id="RHEA:19533"/>
        <dbReference type="ChEBI" id="CHEBI:15377"/>
        <dbReference type="ChEBI" id="CHEBI:15378"/>
        <dbReference type="ChEBI" id="CHEBI:16526"/>
        <dbReference type="ChEBI" id="CHEBI:28938"/>
        <dbReference type="ChEBI" id="CHEBI:58241"/>
        <dbReference type="ChEBI" id="CHEBI:58514"/>
        <dbReference type="EC" id="3.5.3.23"/>
    </reaction>
</comment>
<protein>
    <recommendedName>
        <fullName evidence="3">N-succinylarginine dihydrolase</fullName>
        <ecNumber evidence="3">3.5.3.23</ecNumber>
    </recommendedName>
</protein>
<dbReference type="AlphaFoldDB" id="A0A7U8GTY5"/>
<dbReference type="OrthoDB" id="248552at2"/>
<name>A0A7U8GTY5_NEPCE</name>
<dbReference type="PANTHER" id="PTHR30420">
    <property type="entry name" value="N-SUCCINYLARGININE DIHYDROLASE"/>
    <property type="match status" value="1"/>
</dbReference>
<dbReference type="NCBIfam" id="NF009789">
    <property type="entry name" value="PRK13281.1"/>
    <property type="match status" value="1"/>
</dbReference>
<proteinExistence type="inferred from homology"/>
<feature type="binding site" evidence="3">
    <location>
        <position position="109"/>
    </location>
    <ligand>
        <name>substrate</name>
    </ligand>
</feature>
<dbReference type="GO" id="GO:0019544">
    <property type="term" value="P:L-arginine catabolic process to L-glutamate"/>
    <property type="evidence" value="ECO:0007669"/>
    <property type="project" value="UniProtKB-UniRule"/>
</dbReference>
<feature type="binding site" evidence="3">
    <location>
        <position position="248"/>
    </location>
    <ligand>
        <name>substrate</name>
    </ligand>
</feature>
<comment type="caution">
    <text evidence="4">The sequence shown here is derived from an EMBL/GenBank/DDBJ whole genome shotgun (WGS) entry which is preliminary data.</text>
</comment>
<feature type="active site" evidence="3">
    <location>
        <position position="246"/>
    </location>
</feature>
<dbReference type="InterPro" id="IPR037031">
    <property type="entry name" value="AstB_sf"/>
</dbReference>
<dbReference type="UniPathway" id="UPA00185">
    <property type="reaction ID" value="UER00280"/>
</dbReference>
<dbReference type="RefSeq" id="WP_007021800.1">
    <property type="nucleotide sequence ID" value="NZ_CH724126.1"/>
</dbReference>
<accession>A0A7U8GTY5</accession>
<evidence type="ECO:0000256" key="2">
    <source>
        <dbReference type="ARBA" id="ARBA00022801"/>
    </source>
</evidence>
<comment type="similarity">
    <text evidence="3">Belongs to the succinylarginine dihydrolase family.</text>
</comment>
<dbReference type="HAMAP" id="MF_01172">
    <property type="entry name" value="AstB"/>
    <property type="match status" value="1"/>
</dbReference>
<feature type="binding site" evidence="3">
    <location>
        <position position="210"/>
    </location>
    <ligand>
        <name>substrate</name>
    </ligand>
</feature>
<dbReference type="EC" id="3.5.3.23" evidence="3"/>
<organism evidence="4 5">
    <name type="scientific">Neptuniibacter caesariensis</name>
    <dbReference type="NCBI Taxonomy" id="207954"/>
    <lineage>
        <taxon>Bacteria</taxon>
        <taxon>Pseudomonadati</taxon>
        <taxon>Pseudomonadota</taxon>
        <taxon>Gammaproteobacteria</taxon>
        <taxon>Oceanospirillales</taxon>
        <taxon>Oceanospirillaceae</taxon>
        <taxon>Neptuniibacter</taxon>
    </lineage>
</organism>
<dbReference type="SUPFAM" id="SSF55909">
    <property type="entry name" value="Pentein"/>
    <property type="match status" value="1"/>
</dbReference>
<gene>
    <name evidence="3" type="primary">astB</name>
    <name evidence="4" type="ORF">MED92_06681</name>
</gene>
<dbReference type="InterPro" id="IPR007079">
    <property type="entry name" value="SuccinylArg_d-Hdrlase_AstB"/>
</dbReference>
<dbReference type="Proteomes" id="UP000002171">
    <property type="component" value="Unassembled WGS sequence"/>
</dbReference>
<evidence type="ECO:0000313" key="4">
    <source>
        <dbReference type="EMBL" id="EAR62782.1"/>
    </source>
</evidence>
<evidence type="ECO:0000256" key="3">
    <source>
        <dbReference type="HAMAP-Rule" id="MF_01172"/>
    </source>
</evidence>
<reference evidence="4 5" key="1">
    <citation type="submission" date="2006-02" db="EMBL/GenBank/DDBJ databases">
        <authorList>
            <person name="Pinhassi J."/>
            <person name="Pedros-Alio C."/>
            <person name="Ferriera S."/>
            <person name="Johnson J."/>
            <person name="Kravitz S."/>
            <person name="Halpern A."/>
            <person name="Remington K."/>
            <person name="Beeson K."/>
            <person name="Tran B."/>
            <person name="Rogers Y.-H."/>
            <person name="Friedman R."/>
            <person name="Venter J.C."/>
        </authorList>
    </citation>
    <scope>NUCLEOTIDE SEQUENCE [LARGE SCALE GENOMIC DNA]</scope>
    <source>
        <strain evidence="4 5">MED92</strain>
    </source>
</reference>
<feature type="binding site" evidence="3">
    <location>
        <begin position="136"/>
        <end position="137"/>
    </location>
    <ligand>
        <name>substrate</name>
    </ligand>
</feature>
<feature type="active site" evidence="3">
    <location>
        <position position="173"/>
    </location>
</feature>
<dbReference type="Gene3D" id="3.75.10.20">
    <property type="entry name" value="Succinylarginine dihydrolase"/>
    <property type="match status" value="1"/>
</dbReference>
<feature type="active site" description="Nucleophile" evidence="3">
    <location>
        <position position="367"/>
    </location>
</feature>
<sequence length="435" mass="48056">MSKVLNLDGLVGPSHNYGGLAIGNLASASHKGAASSPKQAALQGLEKMWALAKLGLPQGFIPPQPRPNLDLLRAAGFRGSDSQLIDQAYLRAPELLEICYSASAMWAANSATITAAEDSDDRRLQITPANLISALHRSQEADSGSRFFSKFFANEHLFIVHQPLPAQDAFADEGAANHIRLSDPDSTRALNLFVFGRDNDQSRTTRFPARQSKLASESIIRKHQVRETAWLLLRQNPEAIDGGAFHNDVVAVGLDNFLLIHEQAFHDQAAVLDEIRKRCQLWRKPLIIFEVSQRELSLGDAVKSYLFNSQLVALKDGGMLLLAPQESADNPNSAKICRQILEADNPVSAIEFFDLKQSMRNGGGPACLRLSIPIDQQALDQINPAIMLSEANYTKLKRFINQHYRDRLSPDDLRDPLLIEEMHTALSAMNKLIGR</sequence>
<comment type="function">
    <text evidence="3">Catalyzes the hydrolysis of N(2)-succinylarginine into N(2)-succinylornithine, ammonia and CO(2).</text>
</comment>
<evidence type="ECO:0000256" key="1">
    <source>
        <dbReference type="ARBA" id="ARBA00022503"/>
    </source>
</evidence>
<feature type="binding site" evidence="3">
    <location>
        <begin position="18"/>
        <end position="27"/>
    </location>
    <ligand>
        <name>substrate</name>
    </ligand>
</feature>
<keyword evidence="5" id="KW-1185">Reference proteome</keyword>
<comment type="pathway">
    <text evidence="3">Amino-acid degradation; L-arginine degradation via AST pathway; L-glutamate and succinate from L-arginine: step 2/5.</text>
</comment>